<dbReference type="AlphaFoldDB" id="A0A395HEM8"/>
<dbReference type="EMBL" id="KZ824419">
    <property type="protein sequence ID" value="RAL06322.1"/>
    <property type="molecule type" value="Genomic_DNA"/>
</dbReference>
<accession>A0A395HEM8</accession>
<organism evidence="2 3">
    <name type="scientific">Aspergillus ibericus CBS 121593</name>
    <dbReference type="NCBI Taxonomy" id="1448316"/>
    <lineage>
        <taxon>Eukaryota</taxon>
        <taxon>Fungi</taxon>
        <taxon>Dikarya</taxon>
        <taxon>Ascomycota</taxon>
        <taxon>Pezizomycotina</taxon>
        <taxon>Eurotiomycetes</taxon>
        <taxon>Eurotiomycetidae</taxon>
        <taxon>Eurotiales</taxon>
        <taxon>Aspergillaceae</taxon>
        <taxon>Aspergillus</taxon>
        <taxon>Aspergillus subgen. Circumdati</taxon>
    </lineage>
</organism>
<name>A0A395HEM8_9EURO</name>
<feature type="region of interest" description="Disordered" evidence="1">
    <location>
        <begin position="76"/>
        <end position="128"/>
    </location>
</feature>
<dbReference type="Proteomes" id="UP000249402">
    <property type="component" value="Unassembled WGS sequence"/>
</dbReference>
<dbReference type="RefSeq" id="XP_025580649.1">
    <property type="nucleotide sequence ID" value="XM_025724854.1"/>
</dbReference>
<reference evidence="2 3" key="1">
    <citation type="submission" date="2018-02" db="EMBL/GenBank/DDBJ databases">
        <title>The genomes of Aspergillus section Nigri reveals drivers in fungal speciation.</title>
        <authorList>
            <consortium name="DOE Joint Genome Institute"/>
            <person name="Vesth T.C."/>
            <person name="Nybo J."/>
            <person name="Theobald S."/>
            <person name="Brandl J."/>
            <person name="Frisvad J.C."/>
            <person name="Nielsen K.F."/>
            <person name="Lyhne E.K."/>
            <person name="Kogle M.E."/>
            <person name="Kuo A."/>
            <person name="Riley R."/>
            <person name="Clum A."/>
            <person name="Nolan M."/>
            <person name="Lipzen A."/>
            <person name="Salamov A."/>
            <person name="Henrissat B."/>
            <person name="Wiebenga A."/>
            <person name="De vries R.P."/>
            <person name="Grigoriev I.V."/>
            <person name="Mortensen U.H."/>
            <person name="Andersen M.R."/>
            <person name="Baker S.E."/>
        </authorList>
    </citation>
    <scope>NUCLEOTIDE SEQUENCE [LARGE SCALE GENOMIC DNA]</scope>
    <source>
        <strain evidence="2 3">CBS 121593</strain>
    </source>
</reference>
<dbReference type="VEuPathDB" id="FungiDB:BO80DRAFT_8546"/>
<keyword evidence="3" id="KW-1185">Reference proteome</keyword>
<gene>
    <name evidence="2" type="ORF">BO80DRAFT_8546</name>
</gene>
<dbReference type="GeneID" id="37229719"/>
<evidence type="ECO:0000313" key="3">
    <source>
        <dbReference type="Proteomes" id="UP000249402"/>
    </source>
</evidence>
<proteinExistence type="predicted"/>
<sequence>MGCLDRSLSRRREINSNAGHNGGSLEQAASEFESVTPSRLFSISLSRALLGWIACLPTVGVSGICQAESRNHSAALHIQSEGFRGGETPDGRRRRGGRERQGRAKGRAEEEGGRGKKRVCRLPSRILA</sequence>
<protein>
    <submittedName>
        <fullName evidence="2">Uncharacterized protein</fullName>
    </submittedName>
</protein>
<evidence type="ECO:0000313" key="2">
    <source>
        <dbReference type="EMBL" id="RAL06322.1"/>
    </source>
</evidence>
<evidence type="ECO:0000256" key="1">
    <source>
        <dbReference type="SAM" id="MobiDB-lite"/>
    </source>
</evidence>
<feature type="compositionally biased region" description="Basic and acidic residues" evidence="1">
    <location>
        <begin position="98"/>
        <end position="114"/>
    </location>
</feature>